<gene>
    <name evidence="2" type="ORF">SAMN05216552_10338</name>
</gene>
<feature type="transmembrane region" description="Helical" evidence="1">
    <location>
        <begin position="92"/>
        <end position="111"/>
    </location>
</feature>
<keyword evidence="1" id="KW-0812">Transmembrane</keyword>
<protein>
    <recommendedName>
        <fullName evidence="4">Iron uptake protein</fullName>
    </recommendedName>
</protein>
<keyword evidence="1" id="KW-0472">Membrane</keyword>
<evidence type="ECO:0000313" key="3">
    <source>
        <dbReference type="Proteomes" id="UP000199391"/>
    </source>
</evidence>
<name>A0A1I7LMR8_9BURK</name>
<feature type="transmembrane region" description="Helical" evidence="1">
    <location>
        <begin position="32"/>
        <end position="55"/>
    </location>
</feature>
<dbReference type="EMBL" id="FPBO01000033">
    <property type="protein sequence ID" value="SFV11012.1"/>
    <property type="molecule type" value="Genomic_DNA"/>
</dbReference>
<accession>A0A1I7LMR8</accession>
<reference evidence="3" key="1">
    <citation type="submission" date="2016-10" db="EMBL/GenBank/DDBJ databases">
        <authorList>
            <person name="Varghese N."/>
            <person name="Submissions S."/>
        </authorList>
    </citation>
    <scope>NUCLEOTIDE SEQUENCE [LARGE SCALE GENOMIC DNA]</scope>
    <source>
        <strain evidence="3">CGMCC 1.11014</strain>
    </source>
</reference>
<proteinExistence type="predicted"/>
<feature type="transmembrane region" description="Helical" evidence="1">
    <location>
        <begin position="67"/>
        <end position="86"/>
    </location>
</feature>
<keyword evidence="3" id="KW-1185">Reference proteome</keyword>
<evidence type="ECO:0008006" key="4">
    <source>
        <dbReference type="Google" id="ProtNLM"/>
    </source>
</evidence>
<organism evidence="2 3">
    <name type="scientific">Pseudoduganella namucuonensis</name>
    <dbReference type="NCBI Taxonomy" id="1035707"/>
    <lineage>
        <taxon>Bacteria</taxon>
        <taxon>Pseudomonadati</taxon>
        <taxon>Pseudomonadota</taxon>
        <taxon>Betaproteobacteria</taxon>
        <taxon>Burkholderiales</taxon>
        <taxon>Oxalobacteraceae</taxon>
        <taxon>Telluria group</taxon>
        <taxon>Pseudoduganella</taxon>
    </lineage>
</organism>
<dbReference type="Proteomes" id="UP000199391">
    <property type="component" value="Unassembled WGS sequence"/>
</dbReference>
<dbReference type="AlphaFoldDB" id="A0A1I7LMR8"/>
<evidence type="ECO:0000313" key="2">
    <source>
        <dbReference type="EMBL" id="SFV11012.1"/>
    </source>
</evidence>
<evidence type="ECO:0000256" key="1">
    <source>
        <dbReference type="SAM" id="Phobius"/>
    </source>
</evidence>
<keyword evidence="1" id="KW-1133">Transmembrane helix</keyword>
<dbReference type="STRING" id="1035707.SAMN05216552_10338"/>
<sequence>MSYNNANHSHSYYYYHGAVTTKPSPLHLISRVAASLLGGYAFVWGCVTLGIVLLLAAGMPYGEAQTLAYLLAFLVFLACFCWAYAAASLARVWLVLAGGGAAMTGAAWLLTRLPA</sequence>